<dbReference type="KEGG" id="mpp:MICPUCDRAFT_37104"/>
<name>C1N9F4_MICPC</name>
<dbReference type="PANTHER" id="PTHR12480">
    <property type="entry name" value="ARGININE DEMETHYLASE AND LYSYL-HYDROXYLASE JMJD"/>
    <property type="match status" value="1"/>
</dbReference>
<dbReference type="PANTHER" id="PTHR12480:SF32">
    <property type="entry name" value="BIFUNCTIONAL ARGININE DEMETHYLASE AND LYSYL-HYDROXYLASE JMJD6"/>
    <property type="match status" value="1"/>
</dbReference>
<feature type="region of interest" description="Disordered" evidence="12">
    <location>
        <begin position="1"/>
        <end position="104"/>
    </location>
</feature>
<evidence type="ECO:0000313" key="14">
    <source>
        <dbReference type="EMBL" id="EEH51346.1"/>
    </source>
</evidence>
<feature type="compositionally biased region" description="Basic and acidic residues" evidence="12">
    <location>
        <begin position="487"/>
        <end position="509"/>
    </location>
</feature>
<dbReference type="SMART" id="SM00558">
    <property type="entry name" value="JmjC"/>
    <property type="match status" value="1"/>
</dbReference>
<comment type="similarity">
    <text evidence="11">Belongs to the JMJD6 family.</text>
</comment>
<keyword evidence="4" id="KW-0156">Chromatin regulator</keyword>
<keyword evidence="8" id="KW-0805">Transcription regulation</keyword>
<reference evidence="14 15" key="1">
    <citation type="journal article" date="2009" name="Science">
        <title>Green evolution and dynamic adaptations revealed by genomes of the marine picoeukaryotes Micromonas.</title>
        <authorList>
            <person name="Worden A.Z."/>
            <person name="Lee J.H."/>
            <person name="Mock T."/>
            <person name="Rouze P."/>
            <person name="Simmons M.P."/>
            <person name="Aerts A.L."/>
            <person name="Allen A.E."/>
            <person name="Cuvelier M.L."/>
            <person name="Derelle E."/>
            <person name="Everett M.V."/>
            <person name="Foulon E."/>
            <person name="Grimwood J."/>
            <person name="Gundlach H."/>
            <person name="Henrissat B."/>
            <person name="Napoli C."/>
            <person name="McDonald S.M."/>
            <person name="Parker M.S."/>
            <person name="Rombauts S."/>
            <person name="Salamov A."/>
            <person name="Von Dassow P."/>
            <person name="Badger J.H."/>
            <person name="Coutinho P.M."/>
            <person name="Demir E."/>
            <person name="Dubchak I."/>
            <person name="Gentemann C."/>
            <person name="Eikrem W."/>
            <person name="Gready J.E."/>
            <person name="John U."/>
            <person name="Lanier W."/>
            <person name="Lindquist E.A."/>
            <person name="Lucas S."/>
            <person name="Mayer K.F."/>
            <person name="Moreau H."/>
            <person name="Not F."/>
            <person name="Otillar R."/>
            <person name="Panaud O."/>
            <person name="Pangilinan J."/>
            <person name="Paulsen I."/>
            <person name="Piegu B."/>
            <person name="Poliakov A."/>
            <person name="Robbens S."/>
            <person name="Schmutz J."/>
            <person name="Toulza E."/>
            <person name="Wyss T."/>
            <person name="Zelensky A."/>
            <person name="Zhou K."/>
            <person name="Armbrust E.V."/>
            <person name="Bhattacharya D."/>
            <person name="Goodenough U.W."/>
            <person name="Van de Peer Y."/>
            <person name="Grigoriev I.V."/>
        </authorList>
    </citation>
    <scope>NUCLEOTIDE SEQUENCE [LARGE SCALE GENOMIC DNA]</scope>
    <source>
        <strain evidence="14 15">CCMP1545</strain>
    </source>
</reference>
<feature type="compositionally biased region" description="Basic and acidic residues" evidence="12">
    <location>
        <begin position="436"/>
        <end position="445"/>
    </location>
</feature>
<dbReference type="PROSITE" id="PS51184">
    <property type="entry name" value="JMJC"/>
    <property type="match status" value="1"/>
</dbReference>
<dbReference type="Gene3D" id="2.60.120.650">
    <property type="entry name" value="Cupin"/>
    <property type="match status" value="1"/>
</dbReference>
<dbReference type="GO" id="GO:0005737">
    <property type="term" value="C:cytoplasm"/>
    <property type="evidence" value="ECO:0007669"/>
    <property type="project" value="TreeGrafter"/>
</dbReference>
<dbReference type="AlphaFoldDB" id="C1N9F4"/>
<proteinExistence type="inferred from homology"/>
<gene>
    <name evidence="14" type="ORF">MICPUCDRAFT_37104</name>
</gene>
<keyword evidence="6" id="KW-0560">Oxidoreductase</keyword>
<accession>C1N9F4</accession>
<comment type="subcellular location">
    <subcellularLocation>
        <location evidence="2">Nucleus</location>
    </subcellularLocation>
</comment>
<evidence type="ECO:0000256" key="12">
    <source>
        <dbReference type="SAM" id="MobiDB-lite"/>
    </source>
</evidence>
<dbReference type="GeneID" id="9690053"/>
<evidence type="ECO:0000259" key="13">
    <source>
        <dbReference type="PROSITE" id="PS51184"/>
    </source>
</evidence>
<dbReference type="SUPFAM" id="SSF51197">
    <property type="entry name" value="Clavaminate synthase-like"/>
    <property type="match status" value="1"/>
</dbReference>
<dbReference type="GO" id="GO:0005634">
    <property type="term" value="C:nucleus"/>
    <property type="evidence" value="ECO:0007669"/>
    <property type="project" value="UniProtKB-SubCell"/>
</dbReference>
<evidence type="ECO:0000256" key="3">
    <source>
        <dbReference type="ARBA" id="ARBA00022723"/>
    </source>
</evidence>
<evidence type="ECO:0000256" key="1">
    <source>
        <dbReference type="ARBA" id="ARBA00001954"/>
    </source>
</evidence>
<feature type="compositionally biased region" description="Low complexity" evidence="12">
    <location>
        <begin position="39"/>
        <end position="58"/>
    </location>
</feature>
<feature type="compositionally biased region" description="Basic and acidic residues" evidence="12">
    <location>
        <begin position="59"/>
        <end position="104"/>
    </location>
</feature>
<sequence length="557" mass="61665">MTTSVHITFDDEAVPTYVKGAPSPAAAAAEGASKKNPPSESSADADAVAAKIAAADASASRREKDGKHDKKKSNADGGGRDDDAKEKEDAADDKKDAKLSPLERCEKRIRHAKRATRSELSVSGGEWQKNGYYLDASVLSTANLGDDVPRISAREVSKQEFIERFEKPRLPCIITEAMDGWRANETWTIDALKEKFGSHRFKVGSDDDGYAVRLKFSHIHHYLTDETHAKDDSPLYIFDGSFGDKEGSMPLLDDYAVPEYFAEDLFQHVGEKRRPPYRWVVIGPPRSGSSVHVDPLATSAWNALISGHKRWCLFPPTPGLEKAHLKPKGIGLDGESVTWFNKMYPRTRGAAWRDAGRPPPMDAVQRPGEIMYVPDGWWHAVLNLDHTVAVTQNVVTTSRFAKAWRMTKRGRPKMSAKWLEKLRLRRPDLAAVADAQPRRGEESAHEVTSSSSSSSSSTETSTDDEAEKREEEKKEARERARAAVNDDTLRRMAAERRERCGAGAERGERGPGSPSERSKSKSSKSKSESKSKSKSKSKSESGRKRSRVDVTMEDAAK</sequence>
<evidence type="ECO:0000256" key="8">
    <source>
        <dbReference type="ARBA" id="ARBA00023015"/>
    </source>
</evidence>
<dbReference type="eggNOG" id="KOG2130">
    <property type="taxonomic scope" value="Eukaryota"/>
</dbReference>
<feature type="compositionally biased region" description="Low complexity" evidence="12">
    <location>
        <begin position="20"/>
        <end position="31"/>
    </location>
</feature>
<keyword evidence="5" id="KW-0223">Dioxygenase</keyword>
<dbReference type="GO" id="GO:0033749">
    <property type="term" value="F:histone H4R3 demethylase activity"/>
    <property type="evidence" value="ECO:0007669"/>
    <property type="project" value="TreeGrafter"/>
</dbReference>
<dbReference type="OMA" id="NAWVAMR"/>
<evidence type="ECO:0000256" key="11">
    <source>
        <dbReference type="ARBA" id="ARBA00038068"/>
    </source>
</evidence>
<evidence type="ECO:0000256" key="7">
    <source>
        <dbReference type="ARBA" id="ARBA00023004"/>
    </source>
</evidence>
<feature type="compositionally biased region" description="Basic and acidic residues" evidence="12">
    <location>
        <begin position="466"/>
        <end position="481"/>
    </location>
</feature>
<evidence type="ECO:0000256" key="2">
    <source>
        <dbReference type="ARBA" id="ARBA00004123"/>
    </source>
</evidence>
<keyword evidence="7" id="KW-0408">Iron</keyword>
<feature type="compositionally biased region" description="Basic and acidic residues" evidence="12">
    <location>
        <begin position="525"/>
        <end position="557"/>
    </location>
</feature>
<evidence type="ECO:0000256" key="5">
    <source>
        <dbReference type="ARBA" id="ARBA00022964"/>
    </source>
</evidence>
<evidence type="ECO:0000256" key="4">
    <source>
        <dbReference type="ARBA" id="ARBA00022853"/>
    </source>
</evidence>
<dbReference type="InterPro" id="IPR003347">
    <property type="entry name" value="JmjC_dom"/>
</dbReference>
<keyword evidence="3" id="KW-0479">Metal-binding</keyword>
<evidence type="ECO:0000313" key="15">
    <source>
        <dbReference type="Proteomes" id="UP000001876"/>
    </source>
</evidence>
<dbReference type="Gene3D" id="1.20.1280.270">
    <property type="match status" value="1"/>
</dbReference>
<keyword evidence="10" id="KW-0539">Nucleus</keyword>
<evidence type="ECO:0000256" key="9">
    <source>
        <dbReference type="ARBA" id="ARBA00023163"/>
    </source>
</evidence>
<protein>
    <submittedName>
        <fullName evidence="14">Predicted protein</fullName>
    </submittedName>
</protein>
<feature type="domain" description="JmjC" evidence="13">
    <location>
        <begin position="246"/>
        <end position="411"/>
    </location>
</feature>
<evidence type="ECO:0000256" key="10">
    <source>
        <dbReference type="ARBA" id="ARBA00023242"/>
    </source>
</evidence>
<evidence type="ECO:0000256" key="6">
    <source>
        <dbReference type="ARBA" id="ARBA00023002"/>
    </source>
</evidence>
<comment type="cofactor">
    <cofactor evidence="1">
        <name>Fe(2+)</name>
        <dbReference type="ChEBI" id="CHEBI:29033"/>
    </cofactor>
</comment>
<dbReference type="Proteomes" id="UP000001876">
    <property type="component" value="Unassembled WGS sequence"/>
</dbReference>
<feature type="compositionally biased region" description="Low complexity" evidence="12">
    <location>
        <begin position="446"/>
        <end position="460"/>
    </location>
</feature>
<dbReference type="RefSeq" id="XP_003064441.1">
    <property type="nucleotide sequence ID" value="XM_003064395.1"/>
</dbReference>
<keyword evidence="15" id="KW-1185">Reference proteome</keyword>
<dbReference type="GO" id="GO:0106140">
    <property type="term" value="F:P-TEFb complex binding"/>
    <property type="evidence" value="ECO:0007669"/>
    <property type="project" value="TreeGrafter"/>
</dbReference>
<dbReference type="OrthoDB" id="424465at2759"/>
<dbReference type="Pfam" id="PF02373">
    <property type="entry name" value="JmjC"/>
    <property type="match status" value="1"/>
</dbReference>
<feature type="region of interest" description="Disordered" evidence="12">
    <location>
        <begin position="430"/>
        <end position="557"/>
    </location>
</feature>
<organism evidence="15">
    <name type="scientific">Micromonas pusilla (strain CCMP1545)</name>
    <name type="common">Picoplanktonic green alga</name>
    <dbReference type="NCBI Taxonomy" id="564608"/>
    <lineage>
        <taxon>Eukaryota</taxon>
        <taxon>Viridiplantae</taxon>
        <taxon>Chlorophyta</taxon>
        <taxon>Mamiellophyceae</taxon>
        <taxon>Mamiellales</taxon>
        <taxon>Mamiellaceae</taxon>
        <taxon>Micromonas</taxon>
    </lineage>
</organism>
<dbReference type="GO" id="GO:0046872">
    <property type="term" value="F:metal ion binding"/>
    <property type="evidence" value="ECO:0007669"/>
    <property type="project" value="UniProtKB-KW"/>
</dbReference>
<dbReference type="InterPro" id="IPR050910">
    <property type="entry name" value="JMJD6_ArgDemeth/LysHydrox"/>
</dbReference>
<dbReference type="EMBL" id="GG663751">
    <property type="protein sequence ID" value="EEH51346.1"/>
    <property type="molecule type" value="Genomic_DNA"/>
</dbReference>
<keyword evidence="9" id="KW-0804">Transcription</keyword>